<feature type="compositionally biased region" description="Pro residues" evidence="4">
    <location>
        <begin position="317"/>
        <end position="326"/>
    </location>
</feature>
<dbReference type="InterPro" id="IPR036388">
    <property type="entry name" value="WH-like_DNA-bd_sf"/>
</dbReference>
<dbReference type="Gene3D" id="1.20.120.530">
    <property type="entry name" value="GntR ligand-binding domain-like"/>
    <property type="match status" value="1"/>
</dbReference>
<gene>
    <name evidence="6" type="ORF">JCR33_12760</name>
</gene>
<evidence type="ECO:0000313" key="6">
    <source>
        <dbReference type="EMBL" id="MBJ3776569.1"/>
    </source>
</evidence>
<dbReference type="InterPro" id="IPR011711">
    <property type="entry name" value="GntR_C"/>
</dbReference>
<evidence type="ECO:0000256" key="2">
    <source>
        <dbReference type="ARBA" id="ARBA00023125"/>
    </source>
</evidence>
<dbReference type="CDD" id="cd07377">
    <property type="entry name" value="WHTH_GntR"/>
    <property type="match status" value="1"/>
</dbReference>
<keyword evidence="3" id="KW-0804">Transcription</keyword>
<dbReference type="Pfam" id="PF00392">
    <property type="entry name" value="GntR"/>
    <property type="match status" value="1"/>
</dbReference>
<dbReference type="GO" id="GO:0003677">
    <property type="term" value="F:DNA binding"/>
    <property type="evidence" value="ECO:0007669"/>
    <property type="project" value="UniProtKB-KW"/>
</dbReference>
<dbReference type="EMBL" id="JAEKJA010000010">
    <property type="protein sequence ID" value="MBJ3776569.1"/>
    <property type="molecule type" value="Genomic_DNA"/>
</dbReference>
<comment type="caution">
    <text evidence="6">The sequence shown here is derived from an EMBL/GenBank/DDBJ whole genome shotgun (WGS) entry which is preliminary data.</text>
</comment>
<dbReference type="SUPFAM" id="SSF46785">
    <property type="entry name" value="Winged helix' DNA-binding domain"/>
    <property type="match status" value="1"/>
</dbReference>
<proteinExistence type="predicted"/>
<dbReference type="InterPro" id="IPR036390">
    <property type="entry name" value="WH_DNA-bd_sf"/>
</dbReference>
<feature type="domain" description="HTH gntR-type" evidence="5">
    <location>
        <begin position="13"/>
        <end position="80"/>
    </location>
</feature>
<dbReference type="Pfam" id="PF07729">
    <property type="entry name" value="FCD"/>
    <property type="match status" value="1"/>
</dbReference>
<protein>
    <submittedName>
        <fullName evidence="6">GntR family transcriptional regulator</fullName>
    </submittedName>
</protein>
<reference evidence="6" key="1">
    <citation type="submission" date="2020-12" db="EMBL/GenBank/DDBJ databases">
        <title>Bacterial taxonomy.</title>
        <authorList>
            <person name="Pan X."/>
        </authorList>
    </citation>
    <scope>NUCLEOTIDE SEQUENCE</scope>
    <source>
        <strain evidence="6">B2012</strain>
    </source>
</reference>
<dbReference type="SMART" id="SM00895">
    <property type="entry name" value="FCD"/>
    <property type="match status" value="1"/>
</dbReference>
<organism evidence="6 7">
    <name type="scientific">Acuticoccus mangrovi</name>
    <dbReference type="NCBI Taxonomy" id="2796142"/>
    <lineage>
        <taxon>Bacteria</taxon>
        <taxon>Pseudomonadati</taxon>
        <taxon>Pseudomonadota</taxon>
        <taxon>Alphaproteobacteria</taxon>
        <taxon>Hyphomicrobiales</taxon>
        <taxon>Amorphaceae</taxon>
        <taxon>Acuticoccus</taxon>
    </lineage>
</organism>
<name>A0A934IH29_9HYPH</name>
<dbReference type="SUPFAM" id="SSF48008">
    <property type="entry name" value="GntR ligand-binding domain-like"/>
    <property type="match status" value="1"/>
</dbReference>
<accession>A0A934IH29</accession>
<sequence>MTTGKARAGGVGDKVRHQLSNQILDIVRDRRMDPGDRLAEIALASEFGVSRTPVRAALLLLAEKGVVEARPNHGFSLRKGWAELKTTRLAVPATQEDDLYMRLIRERVEGLIPASVTQSALLERYGVNRAVLIKTLSRMADEGVVSKNRGHGWTFMPALDSGDALRDSYNFRLTLEPAALRLADFRVDLLALDRMRRRHLWLLEQGENMQVQGWELFELDANFHETLVGFSGNAFFTQAIQQQNRLRRPLEYQGYRDTARTVAWMKEHMAVMDALYSQDMDEAEALLRRHLSKALDAGLHEVASRTPQPTAGDPWSASPPPSAARG</sequence>
<evidence type="ECO:0000256" key="3">
    <source>
        <dbReference type="ARBA" id="ARBA00023163"/>
    </source>
</evidence>
<dbReference type="Proteomes" id="UP000609531">
    <property type="component" value="Unassembled WGS sequence"/>
</dbReference>
<dbReference type="PROSITE" id="PS50949">
    <property type="entry name" value="HTH_GNTR"/>
    <property type="match status" value="1"/>
</dbReference>
<evidence type="ECO:0000313" key="7">
    <source>
        <dbReference type="Proteomes" id="UP000609531"/>
    </source>
</evidence>
<evidence type="ECO:0000256" key="4">
    <source>
        <dbReference type="SAM" id="MobiDB-lite"/>
    </source>
</evidence>
<keyword evidence="7" id="KW-1185">Reference proteome</keyword>
<feature type="region of interest" description="Disordered" evidence="4">
    <location>
        <begin position="303"/>
        <end position="326"/>
    </location>
</feature>
<keyword evidence="2" id="KW-0238">DNA-binding</keyword>
<dbReference type="SMART" id="SM00345">
    <property type="entry name" value="HTH_GNTR"/>
    <property type="match status" value="2"/>
</dbReference>
<dbReference type="Gene3D" id="1.10.10.10">
    <property type="entry name" value="Winged helix-like DNA-binding domain superfamily/Winged helix DNA-binding domain"/>
    <property type="match status" value="2"/>
</dbReference>
<dbReference type="InterPro" id="IPR008920">
    <property type="entry name" value="TF_FadR/GntR_C"/>
</dbReference>
<dbReference type="GO" id="GO:0003700">
    <property type="term" value="F:DNA-binding transcription factor activity"/>
    <property type="evidence" value="ECO:0007669"/>
    <property type="project" value="InterPro"/>
</dbReference>
<dbReference type="PANTHER" id="PTHR43537:SF45">
    <property type="entry name" value="GNTR FAMILY REGULATORY PROTEIN"/>
    <property type="match status" value="1"/>
</dbReference>
<dbReference type="PANTHER" id="PTHR43537">
    <property type="entry name" value="TRANSCRIPTIONAL REGULATOR, GNTR FAMILY"/>
    <property type="match status" value="1"/>
</dbReference>
<dbReference type="RefSeq" id="WP_198882475.1">
    <property type="nucleotide sequence ID" value="NZ_JAEKJA010000010.1"/>
</dbReference>
<dbReference type="InterPro" id="IPR000524">
    <property type="entry name" value="Tscrpt_reg_HTH_GntR"/>
</dbReference>
<evidence type="ECO:0000256" key="1">
    <source>
        <dbReference type="ARBA" id="ARBA00023015"/>
    </source>
</evidence>
<keyword evidence="1" id="KW-0805">Transcription regulation</keyword>
<evidence type="ECO:0000259" key="5">
    <source>
        <dbReference type="PROSITE" id="PS50949"/>
    </source>
</evidence>
<dbReference type="AlphaFoldDB" id="A0A934IH29"/>